<dbReference type="FunCoup" id="A0A0Q3JVS5">
    <property type="interactions" value="1"/>
</dbReference>
<feature type="signal peptide" evidence="4">
    <location>
        <begin position="1"/>
        <end position="22"/>
    </location>
</feature>
<dbReference type="Pfam" id="PF13947">
    <property type="entry name" value="GUB_WAK_bind"/>
    <property type="match status" value="1"/>
</dbReference>
<evidence type="ECO:0000256" key="2">
    <source>
        <dbReference type="ARBA" id="ARBA00022729"/>
    </source>
</evidence>
<evidence type="ECO:0000313" key="9">
    <source>
        <dbReference type="Proteomes" id="UP000008810"/>
    </source>
</evidence>
<dbReference type="Pfam" id="PF14380">
    <property type="entry name" value="WAK_assoc"/>
    <property type="match status" value="1"/>
</dbReference>
<accession>A0A0Q3JVS5</accession>
<organism evidence="7">
    <name type="scientific">Brachypodium distachyon</name>
    <name type="common">Purple false brome</name>
    <name type="synonym">Trachynia distachya</name>
    <dbReference type="NCBI Taxonomy" id="15368"/>
    <lineage>
        <taxon>Eukaryota</taxon>
        <taxon>Viridiplantae</taxon>
        <taxon>Streptophyta</taxon>
        <taxon>Embryophyta</taxon>
        <taxon>Tracheophyta</taxon>
        <taxon>Spermatophyta</taxon>
        <taxon>Magnoliopsida</taxon>
        <taxon>Liliopsida</taxon>
        <taxon>Poales</taxon>
        <taxon>Poaceae</taxon>
        <taxon>BOP clade</taxon>
        <taxon>Pooideae</taxon>
        <taxon>Stipodae</taxon>
        <taxon>Brachypodieae</taxon>
        <taxon>Brachypodium</taxon>
    </lineage>
</organism>
<dbReference type="GO" id="GO:0030247">
    <property type="term" value="F:polysaccharide binding"/>
    <property type="evidence" value="ECO:0007669"/>
    <property type="project" value="InterPro"/>
</dbReference>
<protein>
    <recommendedName>
        <fullName evidence="10">Wall-associated receptor kinase galacturonan-binding domain-containing protein</fullName>
    </recommendedName>
</protein>
<feature type="chain" id="PRO_5033238144" description="Wall-associated receptor kinase galacturonan-binding domain-containing protein" evidence="4">
    <location>
        <begin position="23"/>
        <end position="243"/>
    </location>
</feature>
<reference evidence="8" key="3">
    <citation type="submission" date="2018-08" db="UniProtKB">
        <authorList>
            <consortium name="EnsemblPlants"/>
        </authorList>
    </citation>
    <scope>IDENTIFICATION</scope>
    <source>
        <strain evidence="8">cv. Bd21</strain>
    </source>
</reference>
<evidence type="ECO:0000259" key="5">
    <source>
        <dbReference type="Pfam" id="PF13947"/>
    </source>
</evidence>
<evidence type="ECO:0000256" key="1">
    <source>
        <dbReference type="ARBA" id="ARBA00004167"/>
    </source>
</evidence>
<dbReference type="Proteomes" id="UP000008810">
    <property type="component" value="Chromosome 2"/>
</dbReference>
<evidence type="ECO:0000313" key="7">
    <source>
        <dbReference type="EMBL" id="KQK02585.1"/>
    </source>
</evidence>
<proteinExistence type="predicted"/>
<dbReference type="InterPro" id="IPR032872">
    <property type="entry name" value="WAK_assoc_C"/>
</dbReference>
<evidence type="ECO:0000313" key="8">
    <source>
        <dbReference type="EnsemblPlants" id="KQK02585"/>
    </source>
</evidence>
<feature type="domain" description="Wall-associated receptor kinase C-terminal" evidence="6">
    <location>
        <begin position="185"/>
        <end position="232"/>
    </location>
</feature>
<evidence type="ECO:0008006" key="10">
    <source>
        <dbReference type="Google" id="ProtNLM"/>
    </source>
</evidence>
<dbReference type="AlphaFoldDB" id="A0A0Q3JVS5"/>
<dbReference type="PANTHER" id="PTHR33138">
    <property type="entry name" value="OS01G0690200 PROTEIN"/>
    <property type="match status" value="1"/>
</dbReference>
<evidence type="ECO:0000259" key="6">
    <source>
        <dbReference type="Pfam" id="PF14380"/>
    </source>
</evidence>
<dbReference type="OrthoDB" id="635050at2759"/>
<keyword evidence="3" id="KW-0325">Glycoprotein</keyword>
<reference evidence="7 8" key="1">
    <citation type="journal article" date="2010" name="Nature">
        <title>Genome sequencing and analysis of the model grass Brachypodium distachyon.</title>
        <authorList>
            <consortium name="International Brachypodium Initiative"/>
        </authorList>
    </citation>
    <scope>NUCLEOTIDE SEQUENCE [LARGE SCALE GENOMIC DNA]</scope>
    <source>
        <strain evidence="7 8">Bd21</strain>
    </source>
</reference>
<dbReference type="InterPro" id="IPR025287">
    <property type="entry name" value="WAK_GUB"/>
</dbReference>
<gene>
    <name evidence="7" type="ORF">BRADI_2g02503v3</name>
</gene>
<keyword evidence="9" id="KW-1185">Reference proteome</keyword>
<dbReference type="EMBL" id="CM000881">
    <property type="protein sequence ID" value="KQK02585.1"/>
    <property type="molecule type" value="Genomic_DNA"/>
</dbReference>
<reference evidence="7" key="2">
    <citation type="submission" date="2017-06" db="EMBL/GenBank/DDBJ databases">
        <title>WGS assembly of Brachypodium distachyon.</title>
        <authorList>
            <consortium name="The International Brachypodium Initiative"/>
            <person name="Lucas S."/>
            <person name="Harmon-Smith M."/>
            <person name="Lail K."/>
            <person name="Tice H."/>
            <person name="Grimwood J."/>
            <person name="Bruce D."/>
            <person name="Barry K."/>
            <person name="Shu S."/>
            <person name="Lindquist E."/>
            <person name="Wang M."/>
            <person name="Pitluck S."/>
            <person name="Vogel J.P."/>
            <person name="Garvin D.F."/>
            <person name="Mockler T.C."/>
            <person name="Schmutz J."/>
            <person name="Rokhsar D."/>
            <person name="Bevan M.W."/>
        </authorList>
    </citation>
    <scope>NUCLEOTIDE SEQUENCE</scope>
    <source>
        <strain evidence="7">Bd21</strain>
    </source>
</reference>
<dbReference type="EnsemblPlants" id="KQK02585">
    <property type="protein sequence ID" value="KQK02585"/>
    <property type="gene ID" value="BRADI_2g02503v3"/>
</dbReference>
<dbReference type="PANTHER" id="PTHR33138:SF56">
    <property type="entry name" value="OS01G0137282 PROTEIN"/>
    <property type="match status" value="1"/>
</dbReference>
<dbReference type="Gramene" id="KQK02585">
    <property type="protein sequence ID" value="KQK02585"/>
    <property type="gene ID" value="BRADI_2g02503v3"/>
</dbReference>
<evidence type="ECO:0000256" key="4">
    <source>
        <dbReference type="SAM" id="SignalP"/>
    </source>
</evidence>
<keyword evidence="2 4" id="KW-0732">Signal</keyword>
<name>A0A0Q3JVS5_BRADI</name>
<feature type="domain" description="Wall-associated receptor kinase galacturonan-binding" evidence="5">
    <location>
        <begin position="24"/>
        <end position="88"/>
    </location>
</feature>
<sequence>MPLPLLLLLLASILRLPPPASAACSPRACGDLTVDYPFWLEDGAGRPPCGSPSFQLNCNGGKAFLTHSVYGQYQVVRVFVQNSSFVAVDHSLLVPPAGCPKWWFNVSDGIGLGPYTISKKNRELLVLYNCTNQQRRPTPQGFLPTPCLNESFYRVGGEYGGHRDQGGLPPGCNLSVVPFLGFLDQDAYLGSMRQGFLLEWKLTSGDCPKCTASGGQCRYGNNGTGFSCNCSGALYPEECGVFA</sequence>
<dbReference type="STRING" id="15368.A0A0Q3JVS5"/>
<dbReference type="GO" id="GO:0016020">
    <property type="term" value="C:membrane"/>
    <property type="evidence" value="ECO:0007669"/>
    <property type="project" value="UniProtKB-SubCell"/>
</dbReference>
<comment type="subcellular location">
    <subcellularLocation>
        <location evidence="1">Membrane</location>
        <topology evidence="1">Single-pass membrane protein</topology>
    </subcellularLocation>
</comment>
<evidence type="ECO:0000256" key="3">
    <source>
        <dbReference type="ARBA" id="ARBA00023180"/>
    </source>
</evidence>
<dbReference type="InParanoid" id="A0A0Q3JVS5"/>